<evidence type="ECO:0008006" key="3">
    <source>
        <dbReference type="Google" id="ProtNLM"/>
    </source>
</evidence>
<name>A0AA39XZ85_9PEZI</name>
<evidence type="ECO:0000313" key="1">
    <source>
        <dbReference type="EMBL" id="KAK0642042.1"/>
    </source>
</evidence>
<protein>
    <recommendedName>
        <fullName evidence="3">F-box domain-containing protein</fullName>
    </recommendedName>
</protein>
<comment type="caution">
    <text evidence="1">The sequence shown here is derived from an EMBL/GenBank/DDBJ whole genome shotgun (WGS) entry which is preliminary data.</text>
</comment>
<reference evidence="1" key="1">
    <citation type="submission" date="2023-06" db="EMBL/GenBank/DDBJ databases">
        <title>Genome-scale phylogeny and comparative genomics of the fungal order Sordariales.</title>
        <authorList>
            <consortium name="Lawrence Berkeley National Laboratory"/>
            <person name="Hensen N."/>
            <person name="Bonometti L."/>
            <person name="Westerberg I."/>
            <person name="Brannstrom I.O."/>
            <person name="Guillou S."/>
            <person name="Cros-Aarteil S."/>
            <person name="Calhoun S."/>
            <person name="Haridas S."/>
            <person name="Kuo A."/>
            <person name="Mondo S."/>
            <person name="Pangilinan J."/>
            <person name="Riley R."/>
            <person name="Labutti K."/>
            <person name="Andreopoulos B."/>
            <person name="Lipzen A."/>
            <person name="Chen C."/>
            <person name="Yanf M."/>
            <person name="Daum C."/>
            <person name="Ng V."/>
            <person name="Clum A."/>
            <person name="Steindorff A."/>
            <person name="Ohm R."/>
            <person name="Martin F."/>
            <person name="Silar P."/>
            <person name="Natvig D."/>
            <person name="Lalanne C."/>
            <person name="Gautier V."/>
            <person name="Ament-Velasquez S.L."/>
            <person name="Kruys A."/>
            <person name="Hutchinson M.I."/>
            <person name="Powell A.J."/>
            <person name="Barry K."/>
            <person name="Miller A.N."/>
            <person name="Grigoriev I.V."/>
            <person name="Debuchy R."/>
            <person name="Gladieux P."/>
            <person name="Thoren M.H."/>
            <person name="Johannesson H."/>
        </authorList>
    </citation>
    <scope>NUCLEOTIDE SEQUENCE</scope>
    <source>
        <strain evidence="1">SMH2532-1</strain>
    </source>
</reference>
<gene>
    <name evidence="1" type="ORF">B0T16DRAFT_420936</name>
</gene>
<organism evidence="1 2">
    <name type="scientific">Cercophora newfieldiana</name>
    <dbReference type="NCBI Taxonomy" id="92897"/>
    <lineage>
        <taxon>Eukaryota</taxon>
        <taxon>Fungi</taxon>
        <taxon>Dikarya</taxon>
        <taxon>Ascomycota</taxon>
        <taxon>Pezizomycotina</taxon>
        <taxon>Sordariomycetes</taxon>
        <taxon>Sordariomycetidae</taxon>
        <taxon>Sordariales</taxon>
        <taxon>Lasiosphaeriaceae</taxon>
        <taxon>Cercophora</taxon>
    </lineage>
</organism>
<accession>A0AA39XZ85</accession>
<dbReference type="AlphaFoldDB" id="A0AA39XZ85"/>
<keyword evidence="2" id="KW-1185">Reference proteome</keyword>
<proteinExistence type="predicted"/>
<sequence length="553" mass="62529">MNAHRDPLCLSVADLPGDILREIFDHFADESYRDRRFGARHNSQPDTENDEFKTLQALRLVCRSFYEVASPFLTPVVRVRINPESLDRVDQLTKNPLIAASVRIVQISVAYRPKELAENPSAYRDLHMRTVRSLERSCEWHTEFLDEIPEDELEGDEDQVLEAVQTYATMAQAWRHWPDKGPSSSIEGAADSEKDSYRDLLSQSFEEYRRLQQEQEQLLTSGTFVATLAASIARLPSLRAIYFLDEADVSPDDFDGRDTLTVLANDRDRVRQLLTAPHTWTVLDSKSIDPEPDILPVKLLWQLPMAIHSHGTPIPAFSIARIPILGNFSHLCPSDNAWSSLASAFSATESVHVSAGNRGVIRHEHMPQESQTHLSSYISALLSSPSIQTIHIDLYGLTLNTGSRRRTRKISERFNPIGSVFTGHRFPNLKELVLSEATFTQEELEHLFDALGTKLQRIYIYSIGVSNGGQWARALDILRERVMASPKGCTVSFSSMCGGGFEKVRPEEKEDLDEWWAIPQESPENERERNTLQGASKYVLGEKEVNPLAELEM</sequence>
<evidence type="ECO:0000313" key="2">
    <source>
        <dbReference type="Proteomes" id="UP001174936"/>
    </source>
</evidence>
<dbReference type="Proteomes" id="UP001174936">
    <property type="component" value="Unassembled WGS sequence"/>
</dbReference>
<dbReference type="EMBL" id="JAULSV010000006">
    <property type="protein sequence ID" value="KAK0642042.1"/>
    <property type="molecule type" value="Genomic_DNA"/>
</dbReference>